<keyword evidence="2" id="KW-1185">Reference proteome</keyword>
<accession>A0A4R3I7E3</accession>
<sequence length="440" mass="49407">MKKLLVIILIGLVIATAASYIGMQWKVRKTLDDFFQNMPLVEGTYDDFSFDFNGRMTVHDIIVEIPLAGVTIDVNSISFATSNFWETLSIEKSLQEGRLPKSMQVDIDTFSIDLQREALAAFSQQGSSQNLLAELSTLGCGRHIALSPVNYYDMGINNLTMDLSVGYDYNDSSDELISSVDLYMDGMGRMEMDQTIIGLYPVMENYRNALFGLDPSTISTTNISMAYTDLGYNSKYQSFCSVESGMEKSEWLEHHLKMINAVIGDIDLSTDFDLLGAYRQLLADRSYIEVDLRPLSGFSMSDLQFYGASELIDLVDLKISINDEPLAIGKFEWDNDKLAELDLSNIRREFRIANAEEEAEQAAAAARSAPTRMLIEVPLSSLANHQYRTVQIQRKDGYTFTGEMISVNSARVIVRTRFSTGFTDLPLERSEIAVVKLYPE</sequence>
<organism evidence="1 2">
    <name type="scientific">Reinekea marinisedimentorum</name>
    <dbReference type="NCBI Taxonomy" id="230495"/>
    <lineage>
        <taxon>Bacteria</taxon>
        <taxon>Pseudomonadati</taxon>
        <taxon>Pseudomonadota</taxon>
        <taxon>Gammaproteobacteria</taxon>
        <taxon>Oceanospirillales</taxon>
        <taxon>Saccharospirillaceae</taxon>
        <taxon>Reinekea</taxon>
    </lineage>
</organism>
<comment type="caution">
    <text evidence="1">The sequence shown here is derived from an EMBL/GenBank/DDBJ whole genome shotgun (WGS) entry which is preliminary data.</text>
</comment>
<dbReference type="OrthoDB" id="7055621at2"/>
<evidence type="ECO:0000313" key="2">
    <source>
        <dbReference type="Proteomes" id="UP000295793"/>
    </source>
</evidence>
<name>A0A4R3I7E3_9GAMM</name>
<reference evidence="1 2" key="1">
    <citation type="submission" date="2019-03" db="EMBL/GenBank/DDBJ databases">
        <title>Genomic Encyclopedia of Archaeal and Bacterial Type Strains, Phase II (KMG-II): from individual species to whole genera.</title>
        <authorList>
            <person name="Goeker M."/>
        </authorList>
    </citation>
    <scope>NUCLEOTIDE SEQUENCE [LARGE SCALE GENOMIC DNA]</scope>
    <source>
        <strain evidence="1 2">DSM 15388</strain>
    </source>
</reference>
<proteinExistence type="predicted"/>
<evidence type="ECO:0000313" key="1">
    <source>
        <dbReference type="EMBL" id="TCS42066.1"/>
    </source>
</evidence>
<dbReference type="RefSeq" id="WP_132700862.1">
    <property type="nucleotide sequence ID" value="NZ_SLZR01000004.1"/>
</dbReference>
<protein>
    <submittedName>
        <fullName evidence="1">Uncharacterized protein</fullName>
    </submittedName>
</protein>
<gene>
    <name evidence="1" type="ORF">BCF53_104171</name>
</gene>
<dbReference type="AlphaFoldDB" id="A0A4R3I7E3"/>
<dbReference type="EMBL" id="SLZR01000004">
    <property type="protein sequence ID" value="TCS42066.1"/>
    <property type="molecule type" value="Genomic_DNA"/>
</dbReference>
<dbReference type="Proteomes" id="UP000295793">
    <property type="component" value="Unassembled WGS sequence"/>
</dbReference>